<dbReference type="InterPro" id="IPR001547">
    <property type="entry name" value="Glyco_hydro_5"/>
</dbReference>
<dbReference type="OrthoDB" id="154460at2"/>
<keyword evidence="3" id="KW-0732">Signal</keyword>
<dbReference type="Proteomes" id="UP000181790">
    <property type="component" value="Unassembled WGS sequence"/>
</dbReference>
<sequence>MKHISSFLVNIVILWLGFCTLADAQAPTPVAANGRLKLVGRQLSNEAGKAIQLRGMSSHGLHWFGQCYNAGAIQTLASQWGADVFRAAMYVDEGGYTNNPAGLRATVDNIVDWTAQNGIYCIIDWHILNPGDPNIHLNEAKQFFQIMAQKHAGKKHVIYEICNEPNGVSWSSVKSYAEQVIPIIRQYDSEAIILVGTPNWSGTPGDVISNPLTGTNAYNVMYTFHFYAGSHYSQSYIDNVLKSVPLFVSEWGTSNYSGNGGNDYTNGQNWINLMAGQNSSGIKVSWCNWSFCDKDESSAALVPGACGSNGWNNTSQSGAYVKNWILSPADDFGPATPAVTIASPAANTTVTIGANVVIAATVSNTTAASVAFYSGNTKLGDDTTAPYAWTITGIAAGSYTLTAQATLPDGQTLTSTSVQVTAVPAPNQIPTVSLTAPAANAGFTAPALINLSATATDADGSVVKVEFYNGNTKLGEITAAPYTFSWTNVAAGYYTVSAKAIDNQGAIGTSATVNIIVTNPGSSGADLIGPDCVSVNDIKIFELNPNLLQNATNFSWWSTGSTSSITPTQPGKATFNFGPYFSGGQVCVGVNYSAAPWYQQFCKTVSVCSTTVTPPANQPPTVALTSPANSATFTAPASVTISANASDSDGTIAKVEFYNGTAKLGESMAMPYRFVWGNVAAGTYTLSAKAMDNAGAVTTSGTVTINVLTATVTPPTPATAGIVGPDCVAANAVTAFELNPAYLANATNFSWWCTGSTSSVTPTQPGKVSIHFGPWFTGGDLCVGVNYSASPWYRQFCKRVNKCSAGAREAIVEEVLNVAYPNPTADRFTFVADQDIYALRVLDMLGVERSVPGSVQKGEKVIFGDNLNAGHYLLDIQYTAGGRRTIKLVKAGR</sequence>
<evidence type="ECO:0000256" key="1">
    <source>
        <dbReference type="ARBA" id="ARBA00022801"/>
    </source>
</evidence>
<protein>
    <recommendedName>
        <fullName evidence="4">PKD/Chitinase domain-containing protein</fullName>
    </recommendedName>
</protein>
<organism evidence="5 6">
    <name type="scientific">Arsenicibacter rosenii</name>
    <dbReference type="NCBI Taxonomy" id="1750698"/>
    <lineage>
        <taxon>Bacteria</taxon>
        <taxon>Pseudomonadati</taxon>
        <taxon>Bacteroidota</taxon>
        <taxon>Cytophagia</taxon>
        <taxon>Cytophagales</taxon>
        <taxon>Spirosomataceae</taxon>
        <taxon>Arsenicibacter</taxon>
    </lineage>
</organism>
<dbReference type="InterPro" id="IPR013783">
    <property type="entry name" value="Ig-like_fold"/>
</dbReference>
<dbReference type="PROSITE" id="PS00659">
    <property type="entry name" value="GLYCOSYL_HYDROL_F5"/>
    <property type="match status" value="1"/>
</dbReference>
<feature type="domain" description="PKD/Chitinase" evidence="4">
    <location>
        <begin position="622"/>
        <end position="710"/>
    </location>
</feature>
<accession>A0A1S2VPA6</accession>
<name>A0A1S2VPA6_9BACT</name>
<dbReference type="InterPro" id="IPR017853">
    <property type="entry name" value="GH"/>
</dbReference>
<keyword evidence="1" id="KW-0378">Hydrolase</keyword>
<feature type="signal peptide" evidence="3">
    <location>
        <begin position="1"/>
        <end position="24"/>
    </location>
</feature>
<reference evidence="5 6" key="1">
    <citation type="submission" date="2016-10" db="EMBL/GenBank/DDBJ databases">
        <title>Arsenicibacter rosenii gen. nov., sp. nov., an efficient arsenic-methylating bacterium isolated from an arsenic-contaminated paddy soil.</title>
        <authorList>
            <person name="Huang K."/>
        </authorList>
    </citation>
    <scope>NUCLEOTIDE SEQUENCE [LARGE SCALE GENOMIC DNA]</scope>
    <source>
        <strain evidence="5 6">SM-1</strain>
    </source>
</reference>
<dbReference type="Gene3D" id="2.60.40.10">
    <property type="entry name" value="Immunoglobulins"/>
    <property type="match status" value="3"/>
</dbReference>
<keyword evidence="2" id="KW-0326">Glycosidase</keyword>
<dbReference type="InterPro" id="IPR018087">
    <property type="entry name" value="Glyco_hydro_5_CS"/>
</dbReference>
<evidence type="ECO:0000313" key="6">
    <source>
        <dbReference type="Proteomes" id="UP000181790"/>
    </source>
</evidence>
<dbReference type="RefSeq" id="WP_071501823.1">
    <property type="nucleotide sequence ID" value="NZ_MORL01000002.1"/>
</dbReference>
<feature type="domain" description="PKD/Chitinase" evidence="4">
    <location>
        <begin position="433"/>
        <end position="520"/>
    </location>
</feature>
<evidence type="ECO:0000256" key="3">
    <source>
        <dbReference type="SAM" id="SignalP"/>
    </source>
</evidence>
<dbReference type="GO" id="GO:0004553">
    <property type="term" value="F:hydrolase activity, hydrolyzing O-glycosyl compounds"/>
    <property type="evidence" value="ECO:0007669"/>
    <property type="project" value="InterPro"/>
</dbReference>
<dbReference type="InterPro" id="IPR035986">
    <property type="entry name" value="PKD_dom_sf"/>
</dbReference>
<gene>
    <name evidence="5" type="ORF">BLX24_04005</name>
</gene>
<comment type="caution">
    <text evidence="5">The sequence shown here is derived from an EMBL/GenBank/DDBJ whole genome shotgun (WGS) entry which is preliminary data.</text>
</comment>
<evidence type="ECO:0000256" key="2">
    <source>
        <dbReference type="ARBA" id="ARBA00023295"/>
    </source>
</evidence>
<dbReference type="SUPFAM" id="SSF51445">
    <property type="entry name" value="(Trans)glycosidases"/>
    <property type="match status" value="1"/>
</dbReference>
<evidence type="ECO:0000259" key="4">
    <source>
        <dbReference type="SMART" id="SM00089"/>
    </source>
</evidence>
<dbReference type="PANTHER" id="PTHR34142">
    <property type="entry name" value="ENDO-BETA-1,4-GLUCANASE A"/>
    <property type="match status" value="1"/>
</dbReference>
<dbReference type="Pfam" id="PF00150">
    <property type="entry name" value="Cellulase"/>
    <property type="match status" value="1"/>
</dbReference>
<proteinExistence type="predicted"/>
<dbReference type="GO" id="GO:0000272">
    <property type="term" value="P:polysaccharide catabolic process"/>
    <property type="evidence" value="ECO:0007669"/>
    <property type="project" value="InterPro"/>
</dbReference>
<feature type="chain" id="PRO_5010237151" description="PKD/Chitinase domain-containing protein" evidence="3">
    <location>
        <begin position="25"/>
        <end position="893"/>
    </location>
</feature>
<dbReference type="EMBL" id="MORL01000002">
    <property type="protein sequence ID" value="OIN60026.1"/>
    <property type="molecule type" value="Genomic_DNA"/>
</dbReference>
<dbReference type="PANTHER" id="PTHR34142:SF1">
    <property type="entry name" value="GLYCOSIDE HYDROLASE FAMILY 5 DOMAIN-CONTAINING PROTEIN"/>
    <property type="match status" value="1"/>
</dbReference>
<dbReference type="SUPFAM" id="SSF49299">
    <property type="entry name" value="PKD domain"/>
    <property type="match status" value="2"/>
</dbReference>
<dbReference type="InterPro" id="IPR022409">
    <property type="entry name" value="PKD/Chitinase_dom"/>
</dbReference>
<dbReference type="Gene3D" id="3.20.20.80">
    <property type="entry name" value="Glycosidases"/>
    <property type="match status" value="1"/>
</dbReference>
<evidence type="ECO:0000313" key="5">
    <source>
        <dbReference type="EMBL" id="OIN60026.1"/>
    </source>
</evidence>
<dbReference type="SMART" id="SM00089">
    <property type="entry name" value="PKD"/>
    <property type="match status" value="2"/>
</dbReference>
<keyword evidence="6" id="KW-1185">Reference proteome</keyword>
<dbReference type="AlphaFoldDB" id="A0A1S2VPA6"/>
<dbReference type="Pfam" id="PF17957">
    <property type="entry name" value="Big_7"/>
    <property type="match status" value="3"/>
</dbReference>